<evidence type="ECO:0000313" key="3">
    <source>
        <dbReference type="Proteomes" id="UP001302745"/>
    </source>
</evidence>
<feature type="region of interest" description="Disordered" evidence="1">
    <location>
        <begin position="143"/>
        <end position="238"/>
    </location>
</feature>
<evidence type="ECO:0000313" key="2">
    <source>
        <dbReference type="EMBL" id="KAK4151626.1"/>
    </source>
</evidence>
<evidence type="ECO:0000256" key="1">
    <source>
        <dbReference type="SAM" id="MobiDB-lite"/>
    </source>
</evidence>
<comment type="caution">
    <text evidence="2">The sequence shown here is derived from an EMBL/GenBank/DDBJ whole genome shotgun (WGS) entry which is preliminary data.</text>
</comment>
<feature type="compositionally biased region" description="Low complexity" evidence="1">
    <location>
        <begin position="161"/>
        <end position="178"/>
    </location>
</feature>
<proteinExistence type="predicted"/>
<keyword evidence="3" id="KW-1185">Reference proteome</keyword>
<organism evidence="2 3">
    <name type="scientific">Chaetomidium leptoderma</name>
    <dbReference type="NCBI Taxonomy" id="669021"/>
    <lineage>
        <taxon>Eukaryota</taxon>
        <taxon>Fungi</taxon>
        <taxon>Dikarya</taxon>
        <taxon>Ascomycota</taxon>
        <taxon>Pezizomycotina</taxon>
        <taxon>Sordariomycetes</taxon>
        <taxon>Sordariomycetidae</taxon>
        <taxon>Sordariales</taxon>
        <taxon>Chaetomiaceae</taxon>
        <taxon>Chaetomidium</taxon>
    </lineage>
</organism>
<dbReference type="Proteomes" id="UP001302745">
    <property type="component" value="Unassembled WGS sequence"/>
</dbReference>
<sequence length="238" mass="26524">MAVPANAAVRENRRLSTPCDLQRFSVIKALAAAEYSRRQFILNFSASRDTQLLVPGKKSDAVKAAEKGVALWFGQNGHHTVDAEFFRYKVDKRLWLIHVGDEPEFPFTFMRGKFAPPPHAAPPSDISSLDKSAAFTPGQEIDLRDGEILPLTDPAGSPKVQASRRQQQRQPAPSTPQTHSKRSTRHLESAEVSSDRKRSMSLNSLDDLKTPKSNQEKPPFFVRLGRSWSRRMSAASSS</sequence>
<gene>
    <name evidence="2" type="ORF">C8A00DRAFT_16990</name>
</gene>
<accession>A0AAN6ZWR3</accession>
<feature type="compositionally biased region" description="Basic and acidic residues" evidence="1">
    <location>
        <begin position="185"/>
        <end position="198"/>
    </location>
</feature>
<protein>
    <submittedName>
        <fullName evidence="2">Uncharacterized protein</fullName>
    </submittedName>
</protein>
<reference evidence="2" key="2">
    <citation type="submission" date="2023-05" db="EMBL/GenBank/DDBJ databases">
        <authorList>
            <consortium name="Lawrence Berkeley National Laboratory"/>
            <person name="Steindorff A."/>
            <person name="Hensen N."/>
            <person name="Bonometti L."/>
            <person name="Westerberg I."/>
            <person name="Brannstrom I.O."/>
            <person name="Guillou S."/>
            <person name="Cros-Aarteil S."/>
            <person name="Calhoun S."/>
            <person name="Haridas S."/>
            <person name="Kuo A."/>
            <person name="Mondo S."/>
            <person name="Pangilinan J."/>
            <person name="Riley R."/>
            <person name="Labutti K."/>
            <person name="Andreopoulos B."/>
            <person name="Lipzen A."/>
            <person name="Chen C."/>
            <person name="Yanf M."/>
            <person name="Daum C."/>
            <person name="Ng V."/>
            <person name="Clum A."/>
            <person name="Ohm R."/>
            <person name="Martin F."/>
            <person name="Silar P."/>
            <person name="Natvig D."/>
            <person name="Lalanne C."/>
            <person name="Gautier V."/>
            <person name="Ament-Velasquez S.L."/>
            <person name="Kruys A."/>
            <person name="Hutchinson M.I."/>
            <person name="Powell A.J."/>
            <person name="Barry K."/>
            <person name="Miller A.N."/>
            <person name="Grigoriev I.V."/>
            <person name="Debuchy R."/>
            <person name="Gladieux P."/>
            <person name="Thoren M.H."/>
            <person name="Johannesson H."/>
        </authorList>
    </citation>
    <scope>NUCLEOTIDE SEQUENCE</scope>
    <source>
        <strain evidence="2">CBS 538.74</strain>
    </source>
</reference>
<dbReference type="AlphaFoldDB" id="A0AAN6ZWR3"/>
<dbReference type="EMBL" id="MU857007">
    <property type="protein sequence ID" value="KAK4151626.1"/>
    <property type="molecule type" value="Genomic_DNA"/>
</dbReference>
<reference evidence="2" key="1">
    <citation type="journal article" date="2023" name="Mol. Phylogenet. Evol.">
        <title>Genome-scale phylogeny and comparative genomics of the fungal order Sordariales.</title>
        <authorList>
            <person name="Hensen N."/>
            <person name="Bonometti L."/>
            <person name="Westerberg I."/>
            <person name="Brannstrom I.O."/>
            <person name="Guillou S."/>
            <person name="Cros-Aarteil S."/>
            <person name="Calhoun S."/>
            <person name="Haridas S."/>
            <person name="Kuo A."/>
            <person name="Mondo S."/>
            <person name="Pangilinan J."/>
            <person name="Riley R."/>
            <person name="LaButti K."/>
            <person name="Andreopoulos B."/>
            <person name="Lipzen A."/>
            <person name="Chen C."/>
            <person name="Yan M."/>
            <person name="Daum C."/>
            <person name="Ng V."/>
            <person name="Clum A."/>
            <person name="Steindorff A."/>
            <person name="Ohm R.A."/>
            <person name="Martin F."/>
            <person name="Silar P."/>
            <person name="Natvig D.O."/>
            <person name="Lalanne C."/>
            <person name="Gautier V."/>
            <person name="Ament-Velasquez S.L."/>
            <person name="Kruys A."/>
            <person name="Hutchinson M.I."/>
            <person name="Powell A.J."/>
            <person name="Barry K."/>
            <person name="Miller A.N."/>
            <person name="Grigoriev I.V."/>
            <person name="Debuchy R."/>
            <person name="Gladieux P."/>
            <person name="Hiltunen Thoren M."/>
            <person name="Johannesson H."/>
        </authorList>
    </citation>
    <scope>NUCLEOTIDE SEQUENCE</scope>
    <source>
        <strain evidence="2">CBS 538.74</strain>
    </source>
</reference>
<feature type="compositionally biased region" description="Low complexity" evidence="1">
    <location>
        <begin position="226"/>
        <end position="238"/>
    </location>
</feature>
<name>A0AAN6ZWR3_9PEZI</name>